<dbReference type="Pfam" id="PF14833">
    <property type="entry name" value="NAD_binding_11"/>
    <property type="match status" value="1"/>
</dbReference>
<dbReference type="SUPFAM" id="SSF51735">
    <property type="entry name" value="NAD(P)-binding Rossmann-fold domains"/>
    <property type="match status" value="1"/>
</dbReference>
<dbReference type="Proteomes" id="UP000824073">
    <property type="component" value="Unassembled WGS sequence"/>
</dbReference>
<dbReference type="SUPFAM" id="SSF48179">
    <property type="entry name" value="6-phosphogluconate dehydrogenase C-terminal domain-like"/>
    <property type="match status" value="1"/>
</dbReference>
<dbReference type="PIRSF" id="PIRSF000103">
    <property type="entry name" value="HIBADH"/>
    <property type="match status" value="1"/>
</dbReference>
<evidence type="ECO:0000313" key="7">
    <source>
        <dbReference type="EMBL" id="HIU43326.1"/>
    </source>
</evidence>
<evidence type="ECO:0000256" key="4">
    <source>
        <dbReference type="PIRSR" id="PIRSR000103-1"/>
    </source>
</evidence>
<evidence type="ECO:0000259" key="5">
    <source>
        <dbReference type="Pfam" id="PF03446"/>
    </source>
</evidence>
<dbReference type="AlphaFoldDB" id="A0A9D1IV69"/>
<organism evidence="7 8">
    <name type="scientific">Candidatus Ventrousia excrementavium</name>
    <dbReference type="NCBI Taxonomy" id="2840961"/>
    <lineage>
        <taxon>Bacteria</taxon>
        <taxon>Bacillati</taxon>
        <taxon>Bacillota</taxon>
        <taxon>Clostridia</taxon>
        <taxon>Eubacteriales</taxon>
        <taxon>Clostridiaceae</taxon>
        <taxon>Clostridiaceae incertae sedis</taxon>
        <taxon>Candidatus Ventrousia</taxon>
    </lineage>
</organism>
<accession>A0A9D1IV69</accession>
<dbReference type="GO" id="GO:0016491">
    <property type="term" value="F:oxidoreductase activity"/>
    <property type="evidence" value="ECO:0007669"/>
    <property type="project" value="UniProtKB-KW"/>
</dbReference>
<evidence type="ECO:0000256" key="2">
    <source>
        <dbReference type="ARBA" id="ARBA00023002"/>
    </source>
</evidence>
<feature type="domain" description="3-hydroxyisobutyrate dehydrogenase-like NAD-binding" evidence="6">
    <location>
        <begin position="176"/>
        <end position="296"/>
    </location>
</feature>
<comment type="caution">
    <text evidence="7">The sequence shown here is derived from an EMBL/GenBank/DDBJ whole genome shotgun (WGS) entry which is preliminary data.</text>
</comment>
<dbReference type="InterPro" id="IPR006115">
    <property type="entry name" value="6PGDH_NADP-bd"/>
</dbReference>
<dbReference type="PANTHER" id="PTHR43060:SF15">
    <property type="entry name" value="3-HYDROXYISOBUTYRATE DEHYDROGENASE-LIKE 1, MITOCHONDRIAL-RELATED"/>
    <property type="match status" value="1"/>
</dbReference>
<dbReference type="GO" id="GO:0050661">
    <property type="term" value="F:NADP binding"/>
    <property type="evidence" value="ECO:0007669"/>
    <property type="project" value="InterPro"/>
</dbReference>
<dbReference type="Pfam" id="PF03446">
    <property type="entry name" value="NAD_binding_2"/>
    <property type="match status" value="1"/>
</dbReference>
<evidence type="ECO:0000259" key="6">
    <source>
        <dbReference type="Pfam" id="PF14833"/>
    </source>
</evidence>
<dbReference type="Gene3D" id="1.10.1040.10">
    <property type="entry name" value="N-(1-d-carboxylethyl)-l-norvaline Dehydrogenase, domain 2"/>
    <property type="match status" value="1"/>
</dbReference>
<dbReference type="EMBL" id="DVMR01000033">
    <property type="protein sequence ID" value="HIU43326.1"/>
    <property type="molecule type" value="Genomic_DNA"/>
</dbReference>
<dbReference type="Gene3D" id="3.40.50.720">
    <property type="entry name" value="NAD(P)-binding Rossmann-like Domain"/>
    <property type="match status" value="1"/>
</dbReference>
<dbReference type="PANTHER" id="PTHR43060">
    <property type="entry name" value="3-HYDROXYISOBUTYRATE DEHYDROGENASE-LIKE 1, MITOCHONDRIAL-RELATED"/>
    <property type="match status" value="1"/>
</dbReference>
<feature type="active site" evidence="4">
    <location>
        <position position="182"/>
    </location>
</feature>
<dbReference type="InterPro" id="IPR029154">
    <property type="entry name" value="HIBADH-like_NADP-bd"/>
</dbReference>
<reference evidence="7" key="1">
    <citation type="submission" date="2020-10" db="EMBL/GenBank/DDBJ databases">
        <authorList>
            <person name="Gilroy R."/>
        </authorList>
    </citation>
    <scope>NUCLEOTIDE SEQUENCE</scope>
    <source>
        <strain evidence="7">CHK191-8634</strain>
    </source>
</reference>
<name>A0A9D1IV69_9CLOT</name>
<gene>
    <name evidence="7" type="ORF">IAB67_03405</name>
</gene>
<sequence length="299" mass="31816">MKQTKKECIAVKQVAWIGTGVMGAQQAGHLVKNGYSVRAYNRTYEKMESQAQELGFTPCASIADAVREADVIFVMVGYPTDVEEVFCGPGGIFECAKKGALAVDMTTSSPALAQMLYEMGRKKGIRVMDAPVSGGDSGARNATLSIMVGGDQADFDEALPLFSCMGKNIRLMGGPGMGQHTKAANQIAVAGATAAYTEAIAYARRVGLDPAAMFDAIGAGAAGSWQIANMAPRALKGDFAPGFFVKHFIKDMKIVRDEGAERGLDLKMLDAVLALYEQMADMGLENDGTQALIKVYEKK</sequence>
<evidence type="ECO:0000256" key="3">
    <source>
        <dbReference type="ARBA" id="ARBA00023027"/>
    </source>
</evidence>
<dbReference type="InterPro" id="IPR013328">
    <property type="entry name" value="6PGD_dom2"/>
</dbReference>
<protein>
    <submittedName>
        <fullName evidence="7">NAD(P)-dependent oxidoreductase</fullName>
    </submittedName>
</protein>
<dbReference type="InterPro" id="IPR015815">
    <property type="entry name" value="HIBADH-related"/>
</dbReference>
<dbReference type="GO" id="GO:0051287">
    <property type="term" value="F:NAD binding"/>
    <property type="evidence" value="ECO:0007669"/>
    <property type="project" value="InterPro"/>
</dbReference>
<evidence type="ECO:0000256" key="1">
    <source>
        <dbReference type="ARBA" id="ARBA00009080"/>
    </source>
</evidence>
<dbReference type="InterPro" id="IPR008927">
    <property type="entry name" value="6-PGluconate_DH-like_C_sf"/>
</dbReference>
<comment type="similarity">
    <text evidence="1">Belongs to the HIBADH-related family.</text>
</comment>
<feature type="domain" description="6-phosphogluconate dehydrogenase NADP-binding" evidence="5">
    <location>
        <begin position="13"/>
        <end position="173"/>
    </location>
</feature>
<reference evidence="7" key="2">
    <citation type="journal article" date="2021" name="PeerJ">
        <title>Extensive microbial diversity within the chicken gut microbiome revealed by metagenomics and culture.</title>
        <authorList>
            <person name="Gilroy R."/>
            <person name="Ravi A."/>
            <person name="Getino M."/>
            <person name="Pursley I."/>
            <person name="Horton D.L."/>
            <person name="Alikhan N.F."/>
            <person name="Baker D."/>
            <person name="Gharbi K."/>
            <person name="Hall N."/>
            <person name="Watson M."/>
            <person name="Adriaenssens E.M."/>
            <person name="Foster-Nyarko E."/>
            <person name="Jarju S."/>
            <person name="Secka A."/>
            <person name="Antonio M."/>
            <person name="Oren A."/>
            <person name="Chaudhuri R.R."/>
            <person name="La Ragione R."/>
            <person name="Hildebrand F."/>
            <person name="Pallen M.J."/>
        </authorList>
    </citation>
    <scope>NUCLEOTIDE SEQUENCE</scope>
    <source>
        <strain evidence="7">CHK191-8634</strain>
    </source>
</reference>
<keyword evidence="3" id="KW-0520">NAD</keyword>
<dbReference type="InterPro" id="IPR036291">
    <property type="entry name" value="NAD(P)-bd_dom_sf"/>
</dbReference>
<keyword evidence="2" id="KW-0560">Oxidoreductase</keyword>
<proteinExistence type="inferred from homology"/>
<evidence type="ECO:0000313" key="8">
    <source>
        <dbReference type="Proteomes" id="UP000824073"/>
    </source>
</evidence>